<accession>A0A2S6NEC7</accession>
<feature type="domain" description="Transposase IS110-like N-terminal" evidence="1">
    <location>
        <begin position="78"/>
        <end position="183"/>
    </location>
</feature>
<dbReference type="GO" id="GO:0004803">
    <property type="term" value="F:transposase activity"/>
    <property type="evidence" value="ECO:0007669"/>
    <property type="project" value="InterPro"/>
</dbReference>
<dbReference type="AlphaFoldDB" id="A0A2S6NEC7"/>
<dbReference type="Pfam" id="PF01548">
    <property type="entry name" value="DEDD_Tnp_IS110"/>
    <property type="match status" value="1"/>
</dbReference>
<dbReference type="Proteomes" id="UP000239089">
    <property type="component" value="Unassembled WGS sequence"/>
</dbReference>
<name>A0A2S6NEC7_9HYPH</name>
<dbReference type="PANTHER" id="PTHR33055:SF3">
    <property type="entry name" value="PUTATIVE TRANSPOSASE FOR IS117-RELATED"/>
    <property type="match status" value="1"/>
</dbReference>
<evidence type="ECO:0000259" key="1">
    <source>
        <dbReference type="Pfam" id="PF01548"/>
    </source>
</evidence>
<dbReference type="EMBL" id="NHSJ01000032">
    <property type="protein sequence ID" value="PPQ32966.1"/>
    <property type="molecule type" value="Genomic_DNA"/>
</dbReference>
<dbReference type="Pfam" id="PF02371">
    <property type="entry name" value="Transposase_20"/>
    <property type="match status" value="1"/>
</dbReference>
<sequence length="376" mass="40839">MSHAQFPLRRHSNLPSIIDEAGVPQLLACGEQTSRAKNPAQVAGFMSEWWPASNRNPGRLQIGISGRIESEFALLPFLSAQPPCLVVMEACGSPHHWGREIQALGHDVRLIAPAYVKPFVKRQKNDIADAEAIAEAASRPTMRFVAVKSVEKQASAMVFKTRDLLVRQRTQTVNALRGHLAEYGVIAPQGLANLDRLVSEVRSSTSGLPAIVTELSELLLEHIAALDERIANFDRQLREQVRTDETAKRLTTVPGIGPICAAAIVALAPSPEIFAKGRDFAAWLGLTPRQHSTGGKARLGAVSRMGQRDLRRLLIIGAMSVVRWAARRGAPAGSWLARMLAKKPRMLVATALANKMARVVWALLAHGGIYEVPAAA</sequence>
<evidence type="ECO:0000259" key="2">
    <source>
        <dbReference type="Pfam" id="PF02371"/>
    </source>
</evidence>
<comment type="caution">
    <text evidence="3">The sequence shown here is derived from an EMBL/GenBank/DDBJ whole genome shotgun (WGS) entry which is preliminary data.</text>
</comment>
<dbReference type="InterPro" id="IPR047650">
    <property type="entry name" value="Transpos_IS110"/>
</dbReference>
<proteinExistence type="predicted"/>
<evidence type="ECO:0000313" key="3">
    <source>
        <dbReference type="EMBL" id="PPQ32966.1"/>
    </source>
</evidence>
<gene>
    <name evidence="3" type="ORF">CCR94_03310</name>
</gene>
<dbReference type="PANTHER" id="PTHR33055">
    <property type="entry name" value="TRANSPOSASE FOR INSERTION SEQUENCE ELEMENT IS1111A"/>
    <property type="match status" value="1"/>
</dbReference>
<dbReference type="GO" id="GO:0006313">
    <property type="term" value="P:DNA transposition"/>
    <property type="evidence" value="ECO:0007669"/>
    <property type="project" value="InterPro"/>
</dbReference>
<keyword evidence="4" id="KW-1185">Reference proteome</keyword>
<feature type="domain" description="Transposase IS116/IS110/IS902 C-terminal" evidence="2">
    <location>
        <begin position="248"/>
        <end position="325"/>
    </location>
</feature>
<dbReference type="InterPro" id="IPR002525">
    <property type="entry name" value="Transp_IS110-like_N"/>
</dbReference>
<dbReference type="InterPro" id="IPR003346">
    <property type="entry name" value="Transposase_20"/>
</dbReference>
<dbReference type="GO" id="GO:0003677">
    <property type="term" value="F:DNA binding"/>
    <property type="evidence" value="ECO:0007669"/>
    <property type="project" value="InterPro"/>
</dbReference>
<reference evidence="3 4" key="1">
    <citation type="journal article" date="2018" name="Arch. Microbiol.">
        <title>New insights into the metabolic potential of the phototrophic purple bacterium Rhodopila globiformis DSM 161(T) from its draft genome sequence and evidence for a vanadium-dependent nitrogenase.</title>
        <authorList>
            <person name="Imhoff J.F."/>
            <person name="Rahn T."/>
            <person name="Kunzel S."/>
            <person name="Neulinger S.C."/>
        </authorList>
    </citation>
    <scope>NUCLEOTIDE SEQUENCE [LARGE SCALE GENOMIC DNA]</scope>
    <source>
        <strain evidence="3 4">DSM 16996</strain>
    </source>
</reference>
<dbReference type="NCBIfam" id="NF033542">
    <property type="entry name" value="transpos_IS110"/>
    <property type="match status" value="1"/>
</dbReference>
<organism evidence="3 4">
    <name type="scientific">Rhodoblastus sphagnicola</name>
    <dbReference type="NCBI Taxonomy" id="333368"/>
    <lineage>
        <taxon>Bacteria</taxon>
        <taxon>Pseudomonadati</taxon>
        <taxon>Pseudomonadota</taxon>
        <taxon>Alphaproteobacteria</taxon>
        <taxon>Hyphomicrobiales</taxon>
        <taxon>Rhodoblastaceae</taxon>
        <taxon>Rhodoblastus</taxon>
    </lineage>
</organism>
<evidence type="ECO:0000313" key="4">
    <source>
        <dbReference type="Proteomes" id="UP000239089"/>
    </source>
</evidence>
<protein>
    <submittedName>
        <fullName evidence="3">IS110 family transposase</fullName>
    </submittedName>
</protein>